<reference evidence="13" key="1">
    <citation type="submission" date="2017-09" db="EMBL/GenBank/DDBJ databases">
        <title>Depth-based differentiation of microbial function through sediment-hosted aquifers and enrichment of novel symbionts in the deep terrestrial subsurface.</title>
        <authorList>
            <person name="Probst A.J."/>
            <person name="Ladd B."/>
            <person name="Jarett J.K."/>
            <person name="Geller-Mcgrath D.E."/>
            <person name="Sieber C.M.K."/>
            <person name="Emerson J.B."/>
            <person name="Anantharaman K."/>
            <person name="Thomas B.C."/>
            <person name="Malmstrom R."/>
            <person name="Stieglmeier M."/>
            <person name="Klingl A."/>
            <person name="Woyke T."/>
            <person name="Ryan C.M."/>
            <person name="Banfield J.F."/>
        </authorList>
    </citation>
    <scope>NUCLEOTIDE SEQUENCE [LARGE SCALE GENOMIC DNA]</scope>
</reference>
<evidence type="ECO:0000259" key="11">
    <source>
        <dbReference type="PROSITE" id="PS51918"/>
    </source>
</evidence>
<dbReference type="SFLD" id="SFLDS00029">
    <property type="entry name" value="Radical_SAM"/>
    <property type="match status" value="1"/>
</dbReference>
<dbReference type="GO" id="GO:0046872">
    <property type="term" value="F:metal ion binding"/>
    <property type="evidence" value="ECO:0007669"/>
    <property type="project" value="UniProtKB-KW"/>
</dbReference>
<keyword evidence="8" id="KW-0479">Metal-binding</keyword>
<dbReference type="InterPro" id="IPR007197">
    <property type="entry name" value="rSAM"/>
</dbReference>
<dbReference type="Pfam" id="PF04055">
    <property type="entry name" value="Radical_SAM"/>
    <property type="match status" value="1"/>
</dbReference>
<evidence type="ECO:0000313" key="12">
    <source>
        <dbReference type="EMBL" id="PIT93813.1"/>
    </source>
</evidence>
<dbReference type="SUPFAM" id="SSF102114">
    <property type="entry name" value="Radical SAM enzymes"/>
    <property type="match status" value="1"/>
</dbReference>
<dbReference type="PANTHER" id="PTHR30544">
    <property type="entry name" value="23S RRNA METHYLTRANSFERASE"/>
    <property type="match status" value="1"/>
</dbReference>
<comment type="subcellular location">
    <subcellularLocation>
        <location evidence="2">Cytoplasm</location>
    </subcellularLocation>
</comment>
<keyword evidence="3" id="KW-0004">4Fe-4S</keyword>
<dbReference type="GO" id="GO:0008173">
    <property type="term" value="F:RNA methyltransferase activity"/>
    <property type="evidence" value="ECO:0007669"/>
    <property type="project" value="InterPro"/>
</dbReference>
<dbReference type="InterPro" id="IPR058240">
    <property type="entry name" value="rSAM_sf"/>
</dbReference>
<evidence type="ECO:0000256" key="8">
    <source>
        <dbReference type="ARBA" id="ARBA00022723"/>
    </source>
</evidence>
<keyword evidence="6 12" id="KW-0808">Transferase</keyword>
<sequence length="359" mass="40796">MNLLFLSQYAIILAMDYASRQQQFMEFYPAEPAFRWAQIERGFFNPKFSGWNDVLNLSKAMRQNLADNIPWISAKLSNLQKDKAGDVFKAALELADGQKIETVLMKNKRGQWSVCASSQAGCAMECGFCATGKMGLARNLTSDEIADQLRFWLYWLRENKTGAERVSNIVIMGMGEPLANYDNLKTALKTWLRYTDIGATHITVSTVGLLPQLEQLLNDQNWPPVRLAVSLHAVDQKLREQIIPSTAPDFFIKLADWAKRYFKKYGNRRHHLTFEYLLLQNINDRPQDAKLLADYVNKIGRVKINLIPYNKTSARLGRSADEQMEQFLAMLEKNGTVVTIRRSLGEDISAACGQLANKS</sequence>
<evidence type="ECO:0000256" key="6">
    <source>
        <dbReference type="ARBA" id="ARBA00022679"/>
    </source>
</evidence>
<dbReference type="InterPro" id="IPR013785">
    <property type="entry name" value="Aldolase_TIM"/>
</dbReference>
<proteinExistence type="predicted"/>
<name>A0A2M6WLY8_9BACT</name>
<evidence type="ECO:0000256" key="10">
    <source>
        <dbReference type="ARBA" id="ARBA00023014"/>
    </source>
</evidence>
<dbReference type="InterPro" id="IPR040072">
    <property type="entry name" value="Methyltransferase_A"/>
</dbReference>
<keyword evidence="4" id="KW-0963">Cytoplasm</keyword>
<dbReference type="SFLD" id="SFLDG01062">
    <property type="entry name" value="methyltransferase_(Class_A)"/>
    <property type="match status" value="1"/>
</dbReference>
<protein>
    <submittedName>
        <fullName evidence="12">23S rRNA (Adenine(2503)-C(2))-methyltransferase RlmN</fullName>
    </submittedName>
</protein>
<keyword evidence="10" id="KW-0411">Iron-sulfur</keyword>
<dbReference type="AlphaFoldDB" id="A0A2M6WLY8"/>
<comment type="cofactor">
    <cofactor evidence="1">
        <name>[4Fe-4S] cluster</name>
        <dbReference type="ChEBI" id="CHEBI:49883"/>
    </cofactor>
</comment>
<dbReference type="PIRSF" id="PIRSF006004">
    <property type="entry name" value="CHP00048"/>
    <property type="match status" value="1"/>
</dbReference>
<keyword evidence="7" id="KW-0949">S-adenosyl-L-methionine</keyword>
<dbReference type="InterPro" id="IPR004383">
    <property type="entry name" value="rRNA_lsu_MTrfase_RlmN/Cfr"/>
</dbReference>
<evidence type="ECO:0000256" key="7">
    <source>
        <dbReference type="ARBA" id="ARBA00022691"/>
    </source>
</evidence>
<evidence type="ECO:0000313" key="13">
    <source>
        <dbReference type="Proteomes" id="UP000229335"/>
    </source>
</evidence>
<dbReference type="Proteomes" id="UP000229335">
    <property type="component" value="Unassembled WGS sequence"/>
</dbReference>
<feature type="domain" description="Radical SAM core" evidence="11">
    <location>
        <begin position="108"/>
        <end position="347"/>
    </location>
</feature>
<dbReference type="SFLD" id="SFLDF00275">
    <property type="entry name" value="adenosine_C2_methyltransferase"/>
    <property type="match status" value="1"/>
</dbReference>
<organism evidence="12 13">
    <name type="scientific">Candidatus Falkowbacteria bacterium CG10_big_fil_rev_8_21_14_0_10_43_11</name>
    <dbReference type="NCBI Taxonomy" id="1974568"/>
    <lineage>
        <taxon>Bacteria</taxon>
        <taxon>Candidatus Falkowiibacteriota</taxon>
    </lineage>
</organism>
<dbReference type="GO" id="GO:0051539">
    <property type="term" value="F:4 iron, 4 sulfur cluster binding"/>
    <property type="evidence" value="ECO:0007669"/>
    <property type="project" value="UniProtKB-KW"/>
</dbReference>
<dbReference type="GO" id="GO:0070475">
    <property type="term" value="P:rRNA base methylation"/>
    <property type="evidence" value="ECO:0007669"/>
    <property type="project" value="TreeGrafter"/>
</dbReference>
<keyword evidence="9" id="KW-0408">Iron</keyword>
<evidence type="ECO:0000256" key="2">
    <source>
        <dbReference type="ARBA" id="ARBA00004496"/>
    </source>
</evidence>
<dbReference type="PROSITE" id="PS51918">
    <property type="entry name" value="RADICAL_SAM"/>
    <property type="match status" value="1"/>
</dbReference>
<dbReference type="GO" id="GO:0005737">
    <property type="term" value="C:cytoplasm"/>
    <property type="evidence" value="ECO:0007669"/>
    <property type="project" value="UniProtKB-SubCell"/>
</dbReference>
<evidence type="ECO:0000256" key="3">
    <source>
        <dbReference type="ARBA" id="ARBA00022485"/>
    </source>
</evidence>
<dbReference type="GO" id="GO:0030488">
    <property type="term" value="P:tRNA methylation"/>
    <property type="evidence" value="ECO:0007669"/>
    <property type="project" value="TreeGrafter"/>
</dbReference>
<comment type="caution">
    <text evidence="12">The sequence shown here is derived from an EMBL/GenBank/DDBJ whole genome shotgun (WGS) entry which is preliminary data.</text>
</comment>
<evidence type="ECO:0000256" key="5">
    <source>
        <dbReference type="ARBA" id="ARBA00022603"/>
    </source>
</evidence>
<evidence type="ECO:0000256" key="1">
    <source>
        <dbReference type="ARBA" id="ARBA00001966"/>
    </source>
</evidence>
<dbReference type="PANTHER" id="PTHR30544:SF5">
    <property type="entry name" value="RADICAL SAM CORE DOMAIN-CONTAINING PROTEIN"/>
    <property type="match status" value="1"/>
</dbReference>
<dbReference type="CDD" id="cd01335">
    <property type="entry name" value="Radical_SAM"/>
    <property type="match status" value="1"/>
</dbReference>
<evidence type="ECO:0000256" key="9">
    <source>
        <dbReference type="ARBA" id="ARBA00023004"/>
    </source>
</evidence>
<gene>
    <name evidence="12" type="ORF">COU00_02350</name>
</gene>
<accession>A0A2M6WLY8</accession>
<evidence type="ECO:0000256" key="4">
    <source>
        <dbReference type="ARBA" id="ARBA00022490"/>
    </source>
</evidence>
<keyword evidence="5 12" id="KW-0489">Methyltransferase</keyword>
<dbReference type="Gene3D" id="3.20.20.70">
    <property type="entry name" value="Aldolase class I"/>
    <property type="match status" value="1"/>
</dbReference>
<dbReference type="EMBL" id="PFAS01000039">
    <property type="protein sequence ID" value="PIT93813.1"/>
    <property type="molecule type" value="Genomic_DNA"/>
</dbReference>